<keyword evidence="1 9" id="KW-0540">Nuclease</keyword>
<dbReference type="InterPro" id="IPR011604">
    <property type="entry name" value="PDDEXK-like_dom_sf"/>
</dbReference>
<evidence type="ECO:0000259" key="10">
    <source>
        <dbReference type="Pfam" id="PF01930"/>
    </source>
</evidence>
<dbReference type="Proteomes" id="UP000062768">
    <property type="component" value="Chromosome I"/>
</dbReference>
<evidence type="ECO:0000256" key="1">
    <source>
        <dbReference type="ARBA" id="ARBA00022722"/>
    </source>
</evidence>
<evidence type="ECO:0000313" key="12">
    <source>
        <dbReference type="EMBL" id="CEL24516.1"/>
    </source>
</evidence>
<comment type="cofactor">
    <cofactor evidence="9">
        <name>Mg(2+)</name>
        <dbReference type="ChEBI" id="CHEBI:18420"/>
    </cofactor>
    <cofactor evidence="9">
        <name>Mn(2+)</name>
        <dbReference type="ChEBI" id="CHEBI:29035"/>
    </cofactor>
    <text evidence="9">Mg(2+) or Mn(2+) required for ssDNA cleavage activity.</text>
</comment>
<dbReference type="RefSeq" id="WP_048085281.1">
    <property type="nucleotide sequence ID" value="NZ_CP006933.1"/>
</dbReference>
<evidence type="ECO:0000256" key="3">
    <source>
        <dbReference type="ARBA" id="ARBA00022801"/>
    </source>
</evidence>
<dbReference type="Gene3D" id="3.90.320.10">
    <property type="match status" value="1"/>
</dbReference>
<dbReference type="AlphaFoldDB" id="A0A089ZVD6"/>
<dbReference type="Pfam" id="PF01930">
    <property type="entry name" value="Cas_Cas4"/>
    <property type="match status" value="1"/>
</dbReference>
<evidence type="ECO:0000256" key="2">
    <source>
        <dbReference type="ARBA" id="ARBA00022723"/>
    </source>
</evidence>
<dbReference type="GeneID" id="26739126"/>
<evidence type="ECO:0000256" key="6">
    <source>
        <dbReference type="ARBA" id="ARBA00023014"/>
    </source>
</evidence>
<evidence type="ECO:0000313" key="13">
    <source>
        <dbReference type="Proteomes" id="UP000029661"/>
    </source>
</evidence>
<evidence type="ECO:0000256" key="5">
    <source>
        <dbReference type="ARBA" id="ARBA00023004"/>
    </source>
</evidence>
<reference evidence="12" key="2">
    <citation type="submission" date="2014-09" db="EMBL/GenBank/DDBJ databases">
        <authorList>
            <person name="Bishop-Lilly K.A."/>
            <person name="Broomall S.M."/>
            <person name="Chain P.S."/>
            <person name="Chertkov O."/>
            <person name="Coyne S.R."/>
            <person name="Daligault H.E."/>
            <person name="Davenport K.W."/>
            <person name="Erkkila T."/>
            <person name="Frey K.G."/>
            <person name="Gibbons H.S."/>
            <person name="Gu W."/>
            <person name="Jaissle J."/>
            <person name="Johnson S.L."/>
            <person name="Koroleva G.I."/>
            <person name="Ladner J.T."/>
            <person name="Lo C.-C."/>
            <person name="Minogue T.D."/>
            <person name="Munk C."/>
            <person name="Palacios G.F."/>
            <person name="Redden C.L."/>
            <person name="Rosenzweig C.N."/>
            <person name="Scholz M.B."/>
            <person name="Teshima H."/>
            <person name="Xu Y."/>
        </authorList>
    </citation>
    <scope>NUCLEOTIDE SEQUENCE</scope>
    <source>
        <strain evidence="12">Mb9</strain>
    </source>
</reference>
<keyword evidence="5 9" id="KW-0408">Iron</keyword>
<dbReference type="GO" id="GO:0046872">
    <property type="term" value="F:metal ion binding"/>
    <property type="evidence" value="ECO:0007669"/>
    <property type="project" value="UniProtKB-KW"/>
</dbReference>
<dbReference type="InterPro" id="IPR022765">
    <property type="entry name" value="Dna2/Cas4_DUF83"/>
</dbReference>
<keyword evidence="6 9" id="KW-0411">Iron-sulfur</keyword>
<reference evidence="11" key="1">
    <citation type="submission" date="2013-12" db="EMBL/GenBank/DDBJ databases">
        <title>The complete genome sequence of Methanobacterium sp. BRM9.</title>
        <authorList>
            <consortium name="Pastoral Greenhouse Gas Research Consortium"/>
            <person name="Kelly W.J."/>
            <person name="Leahy S.C."/>
            <person name="Perry R."/>
            <person name="Li D."/>
            <person name="Altermann E."/>
            <person name="Lambie S.C."/>
            <person name="Attwood G.T."/>
        </authorList>
    </citation>
    <scope>NUCLEOTIDE SEQUENCE [LARGE SCALE GENOMIC DNA]</scope>
    <source>
        <strain evidence="11">BRM9</strain>
    </source>
</reference>
<proteinExistence type="inferred from homology"/>
<dbReference type="GO" id="GO:0051607">
    <property type="term" value="P:defense response to virus"/>
    <property type="evidence" value="ECO:0007669"/>
    <property type="project" value="UniProtKB-KW"/>
</dbReference>
<accession>A0A089ZVD6</accession>
<dbReference type="EMBL" id="CP006933">
    <property type="protein sequence ID" value="AIS32249.1"/>
    <property type="molecule type" value="Genomic_DNA"/>
</dbReference>
<evidence type="ECO:0000256" key="7">
    <source>
        <dbReference type="ARBA" id="ARBA00023118"/>
    </source>
</evidence>
<evidence type="ECO:0000256" key="9">
    <source>
        <dbReference type="RuleBase" id="RU365022"/>
    </source>
</evidence>
<organism evidence="11 13">
    <name type="scientific">Methanobacterium formicicum</name>
    <dbReference type="NCBI Taxonomy" id="2162"/>
    <lineage>
        <taxon>Archaea</taxon>
        <taxon>Methanobacteriati</taxon>
        <taxon>Methanobacteriota</taxon>
        <taxon>Methanomada group</taxon>
        <taxon>Methanobacteria</taxon>
        <taxon>Methanobacteriales</taxon>
        <taxon>Methanobacteriaceae</taxon>
        <taxon>Methanobacterium</taxon>
    </lineage>
</organism>
<evidence type="ECO:0000256" key="8">
    <source>
        <dbReference type="ARBA" id="ARBA00023211"/>
    </source>
</evidence>
<dbReference type="EMBL" id="LN734822">
    <property type="protein sequence ID" value="CEL24516.1"/>
    <property type="molecule type" value="Genomic_DNA"/>
</dbReference>
<evidence type="ECO:0000313" key="11">
    <source>
        <dbReference type="EMBL" id="AIS32249.1"/>
    </source>
</evidence>
<gene>
    <name evidence="11" type="ORF">BRM9_1435</name>
    <name evidence="12" type="ORF">MB9_0875</name>
</gene>
<comment type="similarity">
    <text evidence="9">Belongs to the CRISPR-associated exonuclease Cas4 family.</text>
</comment>
<dbReference type="PATRIC" id="fig|2162.10.peg.921"/>
<comment type="cofactor">
    <cofactor evidence="9">
        <name>iron-sulfur cluster</name>
        <dbReference type="ChEBI" id="CHEBI:30408"/>
    </cofactor>
</comment>
<keyword evidence="2 9" id="KW-0479">Metal-binding</keyword>
<dbReference type="KEGG" id="mfc:BRM9_1435"/>
<dbReference type="PANTHER" id="PTHR37168">
    <property type="entry name" value="CRISPR-ASSOCIATED EXONUCLEASE CAS4"/>
    <property type="match status" value="1"/>
</dbReference>
<evidence type="ECO:0000256" key="4">
    <source>
        <dbReference type="ARBA" id="ARBA00022839"/>
    </source>
</evidence>
<dbReference type="GO" id="GO:0051536">
    <property type="term" value="F:iron-sulfur cluster binding"/>
    <property type="evidence" value="ECO:0007669"/>
    <property type="project" value="UniProtKB-KW"/>
</dbReference>
<dbReference type="OrthoDB" id="42881at2157"/>
<keyword evidence="8 9" id="KW-0464">Manganese</keyword>
<dbReference type="PANTHER" id="PTHR37168:SF1">
    <property type="entry name" value="CRISPR-ASSOCIATED EXONUCLEASE CAS4"/>
    <property type="match status" value="1"/>
</dbReference>
<comment type="function">
    <text evidence="9">CRISPR (clustered regularly interspaced short palindromic repeat) is an adaptive immune system that provides protection against mobile genetic elements (viruses, transposable elements and conjugative plasmids). CRISPR clusters contain sequences complementary to antecedent mobile elements and target invading nucleic acids. CRISPR clusters are transcribed and processed into CRISPR RNA (crRNA).</text>
</comment>
<keyword evidence="4 9" id="KW-0269">Exonuclease</keyword>
<keyword evidence="7 9" id="KW-0051">Antiviral defense</keyword>
<dbReference type="Proteomes" id="UP000029661">
    <property type="component" value="Chromosome"/>
</dbReference>
<dbReference type="InterPro" id="IPR013343">
    <property type="entry name" value="CRISPR-assoc_prot_Cas4"/>
</dbReference>
<evidence type="ECO:0000313" key="14">
    <source>
        <dbReference type="Proteomes" id="UP000062768"/>
    </source>
</evidence>
<dbReference type="STRING" id="2162.BRM9_1435"/>
<keyword evidence="3 9" id="KW-0378">Hydrolase</keyword>
<keyword evidence="14" id="KW-1185">Reference proteome</keyword>
<name>A0A089ZVD6_METFO</name>
<dbReference type="GO" id="GO:0004527">
    <property type="term" value="F:exonuclease activity"/>
    <property type="evidence" value="ECO:0007669"/>
    <property type="project" value="UniProtKB-KW"/>
</dbReference>
<dbReference type="NCBIfam" id="TIGR00372">
    <property type="entry name" value="cas4"/>
    <property type="match status" value="1"/>
</dbReference>
<protein>
    <recommendedName>
        <fullName evidence="9">CRISPR-associated exonuclease Cas4</fullName>
        <ecNumber evidence="9">3.1.12.1</ecNumber>
    </recommendedName>
</protein>
<feature type="domain" description="DUF83" evidence="10">
    <location>
        <begin position="13"/>
        <end position="171"/>
    </location>
</feature>
<dbReference type="EC" id="3.1.12.1" evidence="9"/>
<sequence length="172" mass="20461">MLSNTEKHLRIMGTQINYYFICKTKLWFFSHHIKMEQESDLVSMGKKLHQGSYQKEKRDYTIDNLISIDFIKKGDKLEVHEVKKSKKMEKAHEYQLLYYLYYLNVVKGVENVIGMIDYPKMRKKLTLEWDGSREGELKELTEKVAVLIDGEMSKPVKTPTCRKCAYYELCWV</sequence>